<dbReference type="PROSITE" id="PS50893">
    <property type="entry name" value="ABC_TRANSPORTER_2"/>
    <property type="match status" value="1"/>
</dbReference>
<keyword evidence="3" id="KW-0547">Nucleotide-binding</keyword>
<evidence type="ECO:0000256" key="3">
    <source>
        <dbReference type="ARBA" id="ARBA00022741"/>
    </source>
</evidence>
<dbReference type="Pfam" id="PF12399">
    <property type="entry name" value="BCA_ABC_TP_C"/>
    <property type="match status" value="1"/>
</dbReference>
<dbReference type="SUPFAM" id="SSF52540">
    <property type="entry name" value="P-loop containing nucleoside triphosphate hydrolases"/>
    <property type="match status" value="1"/>
</dbReference>
<accession>A0A5C0B2U2</accession>
<organism evidence="6 7">
    <name type="scientific">Pigmentiphaga aceris</name>
    <dbReference type="NCBI Taxonomy" id="1940612"/>
    <lineage>
        <taxon>Bacteria</taxon>
        <taxon>Pseudomonadati</taxon>
        <taxon>Pseudomonadota</taxon>
        <taxon>Betaproteobacteria</taxon>
        <taxon>Burkholderiales</taxon>
        <taxon>Alcaligenaceae</taxon>
        <taxon>Pigmentiphaga</taxon>
    </lineage>
</organism>
<dbReference type="Gene3D" id="3.40.50.300">
    <property type="entry name" value="P-loop containing nucleotide triphosphate hydrolases"/>
    <property type="match status" value="1"/>
</dbReference>
<evidence type="ECO:0000313" key="7">
    <source>
        <dbReference type="Proteomes" id="UP000325161"/>
    </source>
</evidence>
<keyword evidence="7" id="KW-1185">Reference proteome</keyword>
<keyword evidence="1" id="KW-0813">Transport</keyword>
<dbReference type="EMBL" id="CP043046">
    <property type="protein sequence ID" value="QEI09179.1"/>
    <property type="molecule type" value="Genomic_DNA"/>
</dbReference>
<evidence type="ECO:0000259" key="5">
    <source>
        <dbReference type="PROSITE" id="PS50893"/>
    </source>
</evidence>
<keyword evidence="2" id="KW-0472">Membrane</keyword>
<dbReference type="InterPro" id="IPR032823">
    <property type="entry name" value="BCA_ABC_TP_C"/>
</dbReference>
<dbReference type="GO" id="GO:0016887">
    <property type="term" value="F:ATP hydrolysis activity"/>
    <property type="evidence" value="ECO:0007669"/>
    <property type="project" value="InterPro"/>
</dbReference>
<dbReference type="GO" id="GO:0005524">
    <property type="term" value="F:ATP binding"/>
    <property type="evidence" value="ECO:0007669"/>
    <property type="project" value="UniProtKB-KW"/>
</dbReference>
<keyword evidence="4 6" id="KW-0067">ATP-binding</keyword>
<evidence type="ECO:0000313" key="6">
    <source>
        <dbReference type="EMBL" id="QEI09179.1"/>
    </source>
</evidence>
<dbReference type="CDD" id="cd03219">
    <property type="entry name" value="ABC_Mj1267_LivG_branched"/>
    <property type="match status" value="1"/>
</dbReference>
<dbReference type="PANTHER" id="PTHR45772">
    <property type="entry name" value="CONSERVED COMPONENT OF ABC TRANSPORTER FOR NATURAL AMINO ACIDS-RELATED"/>
    <property type="match status" value="1"/>
</dbReference>
<dbReference type="AlphaFoldDB" id="A0A5C0B2U2"/>
<sequence length="255" mass="27540">MTDRSASKPALVVDDLHKSFGALKASNGITLDVRAGEIHAVIGPNGAGKSTLISQICGEIRPDKGNVLIGGDSMNAEPAHQRARLGLGRSFQITQLCGEFTALENVVLSLMSRSGRLFDLWRNPRKNREYVDAAMEWLGRVGLEAQRNALASEMAHGERRQLEMAVALARNPKVLLLDEPMAGMGPEESAKMTALLNSLKGRYAVLLVEHDMEAVFALADRISVLVYGKVVFTGPASQARTDPTVRAAYLGEEAC</sequence>
<evidence type="ECO:0000256" key="4">
    <source>
        <dbReference type="ARBA" id="ARBA00022840"/>
    </source>
</evidence>
<dbReference type="InterPro" id="IPR003439">
    <property type="entry name" value="ABC_transporter-like_ATP-bd"/>
</dbReference>
<dbReference type="InterPro" id="IPR003593">
    <property type="entry name" value="AAA+_ATPase"/>
</dbReference>
<reference evidence="6 7" key="1">
    <citation type="submission" date="2019-08" db="EMBL/GenBank/DDBJ databases">
        <title>Amphibian skin-associated Pigmentiphaga: genome sequence and occurrence across geography and hosts.</title>
        <authorList>
            <person name="Bletz M.C."/>
            <person name="Bunk B."/>
            <person name="Sproeer C."/>
            <person name="Biwer P."/>
            <person name="Reiter S."/>
            <person name="Rabemananjara F.C.E."/>
            <person name="Schulz S."/>
            <person name="Overmann J."/>
            <person name="Vences M."/>
        </authorList>
    </citation>
    <scope>NUCLEOTIDE SEQUENCE [LARGE SCALE GENOMIC DNA]</scope>
    <source>
        <strain evidence="6 7">Mada1488</strain>
    </source>
</reference>
<protein>
    <submittedName>
        <fullName evidence="6">ABC transporter ATP-binding protein</fullName>
    </submittedName>
</protein>
<dbReference type="PANTHER" id="PTHR45772:SF2">
    <property type="entry name" value="ABC TRANSPORTER ATP-BINDING PROTEIN"/>
    <property type="match status" value="1"/>
</dbReference>
<evidence type="ECO:0000256" key="2">
    <source>
        <dbReference type="ARBA" id="ARBA00022475"/>
    </source>
</evidence>
<evidence type="ECO:0000256" key="1">
    <source>
        <dbReference type="ARBA" id="ARBA00022448"/>
    </source>
</evidence>
<dbReference type="GO" id="GO:0005886">
    <property type="term" value="C:plasma membrane"/>
    <property type="evidence" value="ECO:0007669"/>
    <property type="project" value="TreeGrafter"/>
</dbReference>
<feature type="domain" description="ABC transporter" evidence="5">
    <location>
        <begin position="11"/>
        <end position="252"/>
    </location>
</feature>
<dbReference type="KEGG" id="pacr:FXN63_07905"/>
<dbReference type="SMART" id="SM00382">
    <property type="entry name" value="AAA"/>
    <property type="match status" value="1"/>
</dbReference>
<dbReference type="OrthoDB" id="9781337at2"/>
<dbReference type="InterPro" id="IPR027417">
    <property type="entry name" value="P-loop_NTPase"/>
</dbReference>
<dbReference type="Pfam" id="PF00005">
    <property type="entry name" value="ABC_tran"/>
    <property type="match status" value="1"/>
</dbReference>
<dbReference type="Proteomes" id="UP000325161">
    <property type="component" value="Chromosome"/>
</dbReference>
<dbReference type="InterPro" id="IPR051120">
    <property type="entry name" value="ABC_AA/LPS_Transport"/>
</dbReference>
<name>A0A5C0B2U2_9BURK</name>
<gene>
    <name evidence="6" type="ORF">FXN63_07905</name>
</gene>
<proteinExistence type="predicted"/>
<keyword evidence="2" id="KW-1003">Cell membrane</keyword>